<keyword evidence="3" id="KW-1185">Reference proteome</keyword>
<evidence type="ECO:0000256" key="1">
    <source>
        <dbReference type="SAM" id="MobiDB-lite"/>
    </source>
</evidence>
<feature type="compositionally biased region" description="Polar residues" evidence="1">
    <location>
        <begin position="93"/>
        <end position="112"/>
    </location>
</feature>
<dbReference type="AlphaFoldDB" id="A0A9N9LMV5"/>
<accession>A0A9N9LMV5</accession>
<dbReference type="EMBL" id="CAJVRM010000102">
    <property type="protein sequence ID" value="CAG8974376.1"/>
    <property type="molecule type" value="Genomic_DNA"/>
</dbReference>
<feature type="region of interest" description="Disordered" evidence="1">
    <location>
        <begin position="83"/>
        <end position="112"/>
    </location>
</feature>
<comment type="caution">
    <text evidence="2">The sequence shown here is derived from an EMBL/GenBank/DDBJ whole genome shotgun (WGS) entry which is preliminary data.</text>
</comment>
<gene>
    <name evidence="2" type="ORF">HYALB_00010627</name>
</gene>
<sequence length="139" mass="15877">MEEEGQPTQIQWALFDSSTITSLQITLLDDDVLEWLNDKKTVRELILIEQYQQNRPATRNLPKLRLPHLSVLHIRDDVHSRTPLYPRADQDLIPTQNPGSNRSEITTNTLIPNPSAEYSNAKILWPEMDLDAVPDPAIA</sequence>
<evidence type="ECO:0000313" key="2">
    <source>
        <dbReference type="EMBL" id="CAG8974376.1"/>
    </source>
</evidence>
<name>A0A9N9LMV5_9HELO</name>
<protein>
    <submittedName>
        <fullName evidence="2">Uncharacterized protein</fullName>
    </submittedName>
</protein>
<proteinExistence type="predicted"/>
<reference evidence="2" key="1">
    <citation type="submission" date="2021-07" db="EMBL/GenBank/DDBJ databases">
        <authorList>
            <person name="Durling M."/>
        </authorList>
    </citation>
    <scope>NUCLEOTIDE SEQUENCE</scope>
</reference>
<dbReference type="Proteomes" id="UP000701801">
    <property type="component" value="Unassembled WGS sequence"/>
</dbReference>
<organism evidence="2 3">
    <name type="scientific">Hymenoscyphus albidus</name>
    <dbReference type="NCBI Taxonomy" id="595503"/>
    <lineage>
        <taxon>Eukaryota</taxon>
        <taxon>Fungi</taxon>
        <taxon>Dikarya</taxon>
        <taxon>Ascomycota</taxon>
        <taxon>Pezizomycotina</taxon>
        <taxon>Leotiomycetes</taxon>
        <taxon>Helotiales</taxon>
        <taxon>Helotiaceae</taxon>
        <taxon>Hymenoscyphus</taxon>
    </lineage>
</organism>
<evidence type="ECO:0000313" key="3">
    <source>
        <dbReference type="Proteomes" id="UP000701801"/>
    </source>
</evidence>